<accession>A0A6J5KS24</accession>
<dbReference type="InterPro" id="IPR001387">
    <property type="entry name" value="Cro/C1-type_HTH"/>
</dbReference>
<dbReference type="Gene3D" id="1.10.260.40">
    <property type="entry name" value="lambda repressor-like DNA-binding domains"/>
    <property type="match status" value="1"/>
</dbReference>
<reference evidence="3" key="1">
    <citation type="submission" date="2020-04" db="EMBL/GenBank/DDBJ databases">
        <authorList>
            <person name="Chiriac C."/>
            <person name="Salcher M."/>
            <person name="Ghai R."/>
            <person name="Kavagutti S V."/>
        </authorList>
    </citation>
    <scope>NUCLEOTIDE SEQUENCE</scope>
</reference>
<evidence type="ECO:0000313" key="4">
    <source>
        <dbReference type="EMBL" id="CAB5219503.1"/>
    </source>
</evidence>
<evidence type="ECO:0000313" key="3">
    <source>
        <dbReference type="EMBL" id="CAB4123955.1"/>
    </source>
</evidence>
<dbReference type="SMART" id="SM00530">
    <property type="entry name" value="HTH_XRE"/>
    <property type="match status" value="1"/>
</dbReference>
<dbReference type="InterPro" id="IPR010982">
    <property type="entry name" value="Lambda_DNA-bd_dom_sf"/>
</dbReference>
<dbReference type="EMBL" id="LR796152">
    <property type="protein sequence ID" value="CAB4122241.1"/>
    <property type="molecule type" value="Genomic_DNA"/>
</dbReference>
<dbReference type="EMBL" id="LR798268">
    <property type="protein sequence ID" value="CAB5219503.1"/>
    <property type="molecule type" value="Genomic_DNA"/>
</dbReference>
<feature type="domain" description="HTH cro/C1-type" evidence="1">
    <location>
        <begin position="26"/>
        <end position="73"/>
    </location>
</feature>
<dbReference type="GO" id="GO:0003677">
    <property type="term" value="F:DNA binding"/>
    <property type="evidence" value="ECO:0007669"/>
    <property type="project" value="InterPro"/>
</dbReference>
<sequence>MIETAIAKQQLPKVPQYLSAQIQISGLKQKDIADALGYTKPNIITMFKQGLTKVPIEKVGALAKVLGVDAVYLLRIVMNDYMPGTYNAVTTIFGQEPITDNEKKIITKIRALSNGTNPALSTEHSERKLEEFVQSLG</sequence>
<dbReference type="EMBL" id="LR796176">
    <property type="protein sequence ID" value="CAB4123955.1"/>
    <property type="molecule type" value="Genomic_DNA"/>
</dbReference>
<dbReference type="Pfam" id="PF01381">
    <property type="entry name" value="HTH_3"/>
    <property type="match status" value="1"/>
</dbReference>
<gene>
    <name evidence="4" type="ORF">UFOVP220_91</name>
    <name evidence="2" type="ORF">UFOVP26_142</name>
    <name evidence="3" type="ORF">UFOVP44_100</name>
</gene>
<dbReference type="PROSITE" id="PS50943">
    <property type="entry name" value="HTH_CROC1"/>
    <property type="match status" value="1"/>
</dbReference>
<evidence type="ECO:0000259" key="1">
    <source>
        <dbReference type="PROSITE" id="PS50943"/>
    </source>
</evidence>
<proteinExistence type="predicted"/>
<protein>
    <submittedName>
        <fullName evidence="3">HTH_XRE domain containing protein</fullName>
    </submittedName>
</protein>
<organism evidence="3">
    <name type="scientific">uncultured Caudovirales phage</name>
    <dbReference type="NCBI Taxonomy" id="2100421"/>
    <lineage>
        <taxon>Viruses</taxon>
        <taxon>Duplodnaviria</taxon>
        <taxon>Heunggongvirae</taxon>
        <taxon>Uroviricota</taxon>
        <taxon>Caudoviricetes</taxon>
        <taxon>Peduoviridae</taxon>
        <taxon>Maltschvirus</taxon>
        <taxon>Maltschvirus maltsch</taxon>
    </lineage>
</organism>
<dbReference type="CDD" id="cd00093">
    <property type="entry name" value="HTH_XRE"/>
    <property type="match status" value="1"/>
</dbReference>
<evidence type="ECO:0000313" key="2">
    <source>
        <dbReference type="EMBL" id="CAB4122241.1"/>
    </source>
</evidence>
<name>A0A6J5KS24_9CAUD</name>
<dbReference type="SUPFAM" id="SSF47413">
    <property type="entry name" value="lambda repressor-like DNA-binding domains"/>
    <property type="match status" value="1"/>
</dbReference>